<keyword evidence="6" id="KW-0788">Thiol protease</keyword>
<dbReference type="KEGG" id="aalt:CC77DRAFT_1082533"/>
<dbReference type="OMA" id="FICETGM"/>
<accession>A0A177D5E1</accession>
<dbReference type="InterPro" id="IPR051346">
    <property type="entry name" value="OTU_Deubiquitinase"/>
</dbReference>
<dbReference type="EC" id="3.4.19.12" evidence="2"/>
<evidence type="ECO:0000256" key="4">
    <source>
        <dbReference type="ARBA" id="ARBA00022786"/>
    </source>
</evidence>
<keyword evidence="4" id="KW-0833">Ubl conjugation pathway</keyword>
<evidence type="ECO:0000313" key="10">
    <source>
        <dbReference type="EMBL" id="OAG14370.1"/>
    </source>
</evidence>
<evidence type="ECO:0000256" key="7">
    <source>
        <dbReference type="SAM" id="MobiDB-lite"/>
    </source>
</evidence>
<feature type="region of interest" description="Disordered" evidence="7">
    <location>
        <begin position="1779"/>
        <end position="1798"/>
    </location>
</feature>
<gene>
    <name evidence="10" type="ORF">CC77DRAFT_1082533</name>
</gene>
<dbReference type="Pfam" id="PF12340">
    <property type="entry name" value="DUF3638"/>
    <property type="match status" value="2"/>
</dbReference>
<evidence type="ECO:0000313" key="11">
    <source>
        <dbReference type="Proteomes" id="UP000077248"/>
    </source>
</evidence>
<evidence type="ECO:0000259" key="9">
    <source>
        <dbReference type="Pfam" id="PF12359"/>
    </source>
</evidence>
<evidence type="ECO:0000256" key="1">
    <source>
        <dbReference type="ARBA" id="ARBA00000707"/>
    </source>
</evidence>
<feature type="domain" description="DUF3645" evidence="9">
    <location>
        <begin position="1354"/>
        <end position="1387"/>
    </location>
</feature>
<dbReference type="VEuPathDB" id="FungiDB:CC77DRAFT_1082533"/>
<comment type="catalytic activity">
    <reaction evidence="1">
        <text>Thiol-dependent hydrolysis of ester, thioester, amide, peptide and isopeptide bonds formed by the C-terminal Gly of ubiquitin (a 76-residue protein attached to proteins as an intracellular targeting signal).</text>
        <dbReference type="EC" id="3.4.19.12"/>
    </reaction>
</comment>
<evidence type="ECO:0000259" key="8">
    <source>
        <dbReference type="Pfam" id="PF12340"/>
    </source>
</evidence>
<protein>
    <recommendedName>
        <fullName evidence="2">ubiquitinyl hydrolase 1</fullName>
        <ecNumber evidence="2">3.4.19.12</ecNumber>
    </recommendedName>
</protein>
<feature type="domain" description="DUF3638" evidence="8">
    <location>
        <begin position="1055"/>
        <end position="1114"/>
    </location>
</feature>
<evidence type="ECO:0000256" key="6">
    <source>
        <dbReference type="ARBA" id="ARBA00022807"/>
    </source>
</evidence>
<dbReference type="Proteomes" id="UP000077248">
    <property type="component" value="Unassembled WGS sequence"/>
</dbReference>
<keyword evidence="5" id="KW-0378">Hydrolase</keyword>
<proteinExistence type="predicted"/>
<dbReference type="PANTHER" id="PTHR13367:SF34">
    <property type="match status" value="1"/>
</dbReference>
<keyword evidence="3" id="KW-0645">Protease</keyword>
<evidence type="ECO:0000256" key="3">
    <source>
        <dbReference type="ARBA" id="ARBA00022670"/>
    </source>
</evidence>
<dbReference type="EMBL" id="KV441500">
    <property type="protein sequence ID" value="OAG14370.1"/>
    <property type="molecule type" value="Genomic_DNA"/>
</dbReference>
<reference evidence="10 11" key="1">
    <citation type="submission" date="2016-05" db="EMBL/GenBank/DDBJ databases">
        <title>Comparative analysis of secretome profiles of manganese(II)-oxidizing ascomycete fungi.</title>
        <authorList>
            <consortium name="DOE Joint Genome Institute"/>
            <person name="Zeiner C.A."/>
            <person name="Purvine S.O."/>
            <person name="Zink E.M."/>
            <person name="Wu S."/>
            <person name="Pasa-Tolic L."/>
            <person name="Chaput D.L."/>
            <person name="Haridas S."/>
            <person name="Grigoriev I.V."/>
            <person name="Santelli C.M."/>
            <person name="Hansel C.M."/>
        </authorList>
    </citation>
    <scope>NUCLEOTIDE SEQUENCE [LARGE SCALE GENOMIC DNA]</scope>
    <source>
        <strain evidence="10 11">SRC1lrK2f</strain>
    </source>
</reference>
<keyword evidence="11" id="KW-1185">Reference proteome</keyword>
<feature type="compositionally biased region" description="Acidic residues" evidence="7">
    <location>
        <begin position="1779"/>
        <end position="1793"/>
    </location>
</feature>
<dbReference type="GeneID" id="29114958"/>
<evidence type="ECO:0000256" key="2">
    <source>
        <dbReference type="ARBA" id="ARBA00012759"/>
    </source>
</evidence>
<dbReference type="InterPro" id="IPR022099">
    <property type="entry name" value="DUF3638"/>
</dbReference>
<dbReference type="PANTHER" id="PTHR13367">
    <property type="entry name" value="UBIQUITIN THIOESTERASE"/>
    <property type="match status" value="1"/>
</dbReference>
<dbReference type="RefSeq" id="XP_018379791.1">
    <property type="nucleotide sequence ID" value="XM_018529364.1"/>
</dbReference>
<organism evidence="10 11">
    <name type="scientific">Alternaria alternata</name>
    <name type="common">Alternaria rot fungus</name>
    <name type="synonym">Torula alternata</name>
    <dbReference type="NCBI Taxonomy" id="5599"/>
    <lineage>
        <taxon>Eukaryota</taxon>
        <taxon>Fungi</taxon>
        <taxon>Dikarya</taxon>
        <taxon>Ascomycota</taxon>
        <taxon>Pezizomycotina</taxon>
        <taxon>Dothideomycetes</taxon>
        <taxon>Pleosporomycetidae</taxon>
        <taxon>Pleosporales</taxon>
        <taxon>Pleosporineae</taxon>
        <taxon>Pleosporaceae</taxon>
        <taxon>Alternaria</taxon>
        <taxon>Alternaria sect. Alternaria</taxon>
        <taxon>Alternaria alternata complex</taxon>
    </lineage>
</organism>
<dbReference type="GO" id="GO:0006508">
    <property type="term" value="P:proteolysis"/>
    <property type="evidence" value="ECO:0007669"/>
    <property type="project" value="UniProtKB-KW"/>
</dbReference>
<dbReference type="Pfam" id="PF12359">
    <property type="entry name" value="DUF3645"/>
    <property type="match status" value="1"/>
</dbReference>
<sequence length="2026" mass="230267">MLLRVEMLGFIHARTTDPRARYDLYTQDGLSSFWTSPSDRRVYLESEVKPLTGSHYSVKEGVDFLKEKEVCVENALQYQYFDSSYNTFITILDSSQQVSKNCTYQLPSRSSQFQAYLRSSTILNVITPNQVIARLSDCPPHFSLVEYKTFRCLPIGYRIQYQNLLVQLAMPTIDLNKIETHCLLLQTMHRAGPPTSNNKLERVAHEILMDETFFRALVDKIETALRRISENWETWRAVAALVQVMLRILSINASDQIATRCTQLLQEARVISLEWLTRLKKRLPTVIDDLQRKELSSRLTEIGFLCTNTFDIDGRFLKDILCSPSRVSVLLQASIVVQENKDATSSEHEYLHRAMLQSWRSLLPRALSVLTREISSDIVQEGLNRAVAAFVLEDPQHHWVHVEYDAQAVHLSLLTAELLVNGLPLSRLPVQYCQHQLYASPLDKVPIEVTSAVEPGMEFSAMHPFHPKWCYNLNFGMEGSNMLILAARGGTKFDLVPSRVFENRLPTMSVADYFHWYDHDTGKVEIRPRDDSWASSGAVSSFDVLTTANIGLLESIARLTPGRMFYPSHKEVMQELHLLERDTIRTSSVRVDGFGAEYHTRTFNQCYEVIASVADPQRGPRGAVAAELIFRRQATLHSPVHAHSLVKSLRTIHLHDATVQGYNALLEPPTLRYNASWLVEPSSFLPDMWCNLHSWLATTPWHYNKFDLMIWLSTAAFTESADTDVIQALAAFYNCSDLAPVEIPSDARFDLAEGDSPALSTIKNLVQIHQPYEVCPEYDLPQLPGEQYWQWDRRRRTLFEMHQSNAAKTVARALHNQWPCEVPSTPRTQFAETYLNTERAMSEVGRMFKIWYDNRCFYRYLENISSTLARQDVDPLRIRDNRVAYVRENCRGIHKSSFCSVKDIFGLEAPALVAFSSSPTDLCLSMLPTPLPKLTEQRAKDKGIDQARMRLTSLFRKLRPGAKSLREKDYLLDLYASCDSLALHRKPPPIRADMTQSELYRLVERYVHDCQQYLDDTSSILQNHIHTGDGIAVKIGQSPRVSPIFWLQLETHGVFETLLLEAESGLLVREVQEEIAKRMRCPPKQANSVMQFNMGKGKSSVVIPTIAAYLAQGDLALKLSPSEADAIGEILQECRANRSILLVQPEHILSFKLMGIECLSGQSDVGRSLLRTQHFFDRHSRDIFDESDGNSIVKFELVYTMGTQAPIQLNPDRWIIIHSLLGLVTRYTADVKTMFPSSIEFNKHQASHYPRTRILRGDAEEKLLDLITEHICMVGISGLLSIARQPSEMRQTILRYIRQRNLTPTDVDAVEKGTFSTETTEGLLLLLRGLIAGGVLSFALKSKRWRVNYGIARSRKPKTQLAVPYRSKDSPSPRSEFSHPDVVITLTSLTYYYGDLDDQDLFDTFAHFEKSDQSDVESSSVHHGDIPIDCFLSHIVLPKAMKEFPSKLSASGWDLGAVKSHPTTGFSGTNDSRQVLPLRVRYIDSEKQNHTNALVLAYLLQDENSVKLLPSQTDAERLLEIVDAMELPTRVILDAGAQILELSNFQVVETWLRISNSNDIKAKAVIFFNDHEKLSVLDHNGCVERLQTSPFSKHLQECLVYLDQAHTWGTDLKMPKQYQAAVTLGANLTKDALVQACMRMQKLSKGQSIVFCIPEEIQTKILQCTSKSCSTEIEVSVLLVWAIAETWADMRRNIPLWAAQGHRYEDYKDCLNGAEATVEQAKSFLETEAQSLEDRYRPRPGNLSDAMKDRDTINSSIREILKRYRDFEAVSLDTATLQEEQERELSTEIEEEREVQRPAPMEAEKHKLHPDLVRLVDAGVFPERSSAFISAFQTLKSTSAAKQFDLEQFPEDLLMTADFERTAKHPQGVMSDSPFEAEQLIAKIRTSKLVTLHLYAPRPNRSYGPLDTLDLYCVGREFSAGILSLCRSQIVQLNLFASQLYFQSYAEYAELCRYLGLAWKTPRGGQKLQVDGFIVPPAGVWCLNASPVRLLKDYMKTRREGEDMEKTHLVKVLECGLLEKCEIDSD</sequence>
<name>A0A177D5E1_ALTAL</name>
<dbReference type="GO" id="GO:0004843">
    <property type="term" value="F:cysteine-type deubiquitinase activity"/>
    <property type="evidence" value="ECO:0007669"/>
    <property type="project" value="UniProtKB-EC"/>
</dbReference>
<feature type="domain" description="DUF3638" evidence="8">
    <location>
        <begin position="1117"/>
        <end position="1231"/>
    </location>
</feature>
<dbReference type="InterPro" id="IPR022105">
    <property type="entry name" value="DUF3645"/>
</dbReference>
<evidence type="ECO:0000256" key="5">
    <source>
        <dbReference type="ARBA" id="ARBA00022801"/>
    </source>
</evidence>